<reference evidence="8 9" key="1">
    <citation type="submission" date="2020-02" db="EMBL/GenBank/DDBJ databases">
        <authorList>
            <person name="Chaudhuri R."/>
        </authorList>
    </citation>
    <scope>NUCLEOTIDE SEQUENCE [LARGE SCALE GENOMIC DNA]</scope>
    <source>
        <strain evidence="8">SFB21</strain>
    </source>
</reference>
<dbReference type="AlphaFoldDB" id="A0A811GGQ8"/>
<dbReference type="EMBL" id="CADDTS010000015">
    <property type="protein sequence ID" value="CAB1211077.1"/>
    <property type="molecule type" value="Genomic_DNA"/>
</dbReference>
<sequence length="289" mass="32236">MCMLMPVQLYAAALETSNQSIASFLEPNDYAEVSTAIINAHIAGKTYRPDANNPSEFSEVSTPNFVKRFALSNVALKLQVQPEWSLGLIYDQPYTTDISYAFKPVLSSSAQLVNAVNFKTDSDNLTALLGYQPNLSWNYYGGVSYQNLDTQLQISGQSMGLLMDYSANAENDSAMGWLAGISYQIPAYALKTSLTYRSKIRHHPLLQEQIFSTPTILALNLSAARHINIETPQSVNFDFQSGINPNNLIYTSLRWVNWEKFKIISPLLSTTEPVSLVDYKKISSPAHWV</sequence>
<evidence type="ECO:0000256" key="4">
    <source>
        <dbReference type="ARBA" id="ARBA00022692"/>
    </source>
</evidence>
<dbReference type="InterPro" id="IPR005017">
    <property type="entry name" value="OMPP1/FadL/TodX"/>
</dbReference>
<dbReference type="Gene3D" id="2.40.160.60">
    <property type="entry name" value="Outer membrane protein transport protein (OMPP1/FadL/TodX)"/>
    <property type="match status" value="1"/>
</dbReference>
<evidence type="ECO:0000313" key="8">
    <source>
        <dbReference type="EMBL" id="CAB1211077.1"/>
    </source>
</evidence>
<gene>
    <name evidence="8" type="ORF">SFB21_0889</name>
</gene>
<dbReference type="Pfam" id="PF03349">
    <property type="entry name" value="Toluene_X"/>
    <property type="match status" value="1"/>
</dbReference>
<protein>
    <submittedName>
        <fullName evidence="8">Outer membrane protein transport protein (OMPP1/FadL/TodX)</fullName>
    </submittedName>
</protein>
<organism evidence="8 9">
    <name type="scientific">Acinetobacter bouvetii</name>
    <dbReference type="NCBI Taxonomy" id="202951"/>
    <lineage>
        <taxon>Bacteria</taxon>
        <taxon>Pseudomonadati</taxon>
        <taxon>Pseudomonadota</taxon>
        <taxon>Gammaproteobacteria</taxon>
        <taxon>Moraxellales</taxon>
        <taxon>Moraxellaceae</taxon>
        <taxon>Acinetobacter</taxon>
    </lineage>
</organism>
<evidence type="ECO:0000256" key="7">
    <source>
        <dbReference type="ARBA" id="ARBA00023237"/>
    </source>
</evidence>
<comment type="caution">
    <text evidence="8">The sequence shown here is derived from an EMBL/GenBank/DDBJ whole genome shotgun (WGS) entry which is preliminary data.</text>
</comment>
<comment type="similarity">
    <text evidence="2">Belongs to the OmpP1/FadL family.</text>
</comment>
<keyword evidence="3" id="KW-1134">Transmembrane beta strand</keyword>
<evidence type="ECO:0000256" key="2">
    <source>
        <dbReference type="ARBA" id="ARBA00008163"/>
    </source>
</evidence>
<dbReference type="Proteomes" id="UP000489961">
    <property type="component" value="Unassembled WGS sequence"/>
</dbReference>
<evidence type="ECO:0000313" key="9">
    <source>
        <dbReference type="Proteomes" id="UP000489961"/>
    </source>
</evidence>
<evidence type="ECO:0000256" key="3">
    <source>
        <dbReference type="ARBA" id="ARBA00022452"/>
    </source>
</evidence>
<accession>A0A811GGQ8</accession>
<keyword evidence="6" id="KW-0472">Membrane</keyword>
<keyword evidence="5" id="KW-0732">Signal</keyword>
<evidence type="ECO:0000256" key="5">
    <source>
        <dbReference type="ARBA" id="ARBA00022729"/>
    </source>
</evidence>
<dbReference type="GO" id="GO:0009279">
    <property type="term" value="C:cell outer membrane"/>
    <property type="evidence" value="ECO:0007669"/>
    <property type="project" value="UniProtKB-SubCell"/>
</dbReference>
<keyword evidence="7" id="KW-0998">Cell outer membrane</keyword>
<comment type="subcellular location">
    <subcellularLocation>
        <location evidence="1">Cell outer membrane</location>
        <topology evidence="1">Multi-pass membrane protein</topology>
    </subcellularLocation>
</comment>
<keyword evidence="4" id="KW-0812">Transmembrane</keyword>
<proteinExistence type="inferred from homology"/>
<dbReference type="SUPFAM" id="SSF56935">
    <property type="entry name" value="Porins"/>
    <property type="match status" value="1"/>
</dbReference>
<name>A0A811GGQ8_9GAMM</name>
<evidence type="ECO:0000256" key="1">
    <source>
        <dbReference type="ARBA" id="ARBA00004571"/>
    </source>
</evidence>
<evidence type="ECO:0000256" key="6">
    <source>
        <dbReference type="ARBA" id="ARBA00023136"/>
    </source>
</evidence>